<evidence type="ECO:0000313" key="2">
    <source>
        <dbReference type="Proteomes" id="UP001159363"/>
    </source>
</evidence>
<keyword evidence="2" id="KW-1185">Reference proteome</keyword>
<protein>
    <submittedName>
        <fullName evidence="1">Uncharacterized protein</fullName>
    </submittedName>
</protein>
<accession>A0ABQ9HE17</accession>
<proteinExistence type="predicted"/>
<organism evidence="1 2">
    <name type="scientific">Dryococelus australis</name>
    <dbReference type="NCBI Taxonomy" id="614101"/>
    <lineage>
        <taxon>Eukaryota</taxon>
        <taxon>Metazoa</taxon>
        <taxon>Ecdysozoa</taxon>
        <taxon>Arthropoda</taxon>
        <taxon>Hexapoda</taxon>
        <taxon>Insecta</taxon>
        <taxon>Pterygota</taxon>
        <taxon>Neoptera</taxon>
        <taxon>Polyneoptera</taxon>
        <taxon>Phasmatodea</taxon>
        <taxon>Verophasmatodea</taxon>
        <taxon>Anareolatae</taxon>
        <taxon>Phasmatidae</taxon>
        <taxon>Eurycanthinae</taxon>
        <taxon>Dryococelus</taxon>
    </lineage>
</organism>
<gene>
    <name evidence="1" type="ORF">PR048_014364</name>
</gene>
<dbReference type="Proteomes" id="UP001159363">
    <property type="component" value="Chromosome 4"/>
</dbReference>
<name>A0ABQ9HE17_9NEOP</name>
<comment type="caution">
    <text evidence="1">The sequence shown here is derived from an EMBL/GenBank/DDBJ whole genome shotgun (WGS) entry which is preliminary data.</text>
</comment>
<evidence type="ECO:0000313" key="1">
    <source>
        <dbReference type="EMBL" id="KAJ8882553.1"/>
    </source>
</evidence>
<reference evidence="1 2" key="1">
    <citation type="submission" date="2023-02" db="EMBL/GenBank/DDBJ databases">
        <title>LHISI_Scaffold_Assembly.</title>
        <authorList>
            <person name="Stuart O.P."/>
            <person name="Cleave R."/>
            <person name="Magrath M.J.L."/>
            <person name="Mikheyev A.S."/>
        </authorList>
    </citation>
    <scope>NUCLEOTIDE SEQUENCE [LARGE SCALE GENOMIC DNA]</scope>
    <source>
        <strain evidence="1">Daus_M_001</strain>
        <tissue evidence="1">Leg muscle</tissue>
    </source>
</reference>
<sequence>MLEYTFDIKSSSGKNQACVDSLSKNPVDLGTEKDEEKALDLPVFSLPGFDLAKAQLSKSNLVPLIKKVKNQSQVETKFCRLAKNFCLKGGVLYKINTMPEVREKLLVIPDKLKAKILRVLFKDVESYIRICVDCQNKK</sequence>
<dbReference type="EMBL" id="JARBHB010000005">
    <property type="protein sequence ID" value="KAJ8882553.1"/>
    <property type="molecule type" value="Genomic_DNA"/>
</dbReference>